<feature type="domain" description="TamA POTRA" evidence="4">
    <location>
        <begin position="26"/>
        <end position="85"/>
    </location>
</feature>
<evidence type="ECO:0000259" key="3">
    <source>
        <dbReference type="Pfam" id="PF01103"/>
    </source>
</evidence>
<evidence type="ECO:0000313" key="6">
    <source>
        <dbReference type="Proteomes" id="UP001497533"/>
    </source>
</evidence>
<dbReference type="InterPro" id="IPR035243">
    <property type="entry name" value="TamA_POTRA_Dom_1"/>
</dbReference>
<evidence type="ECO:0000256" key="1">
    <source>
        <dbReference type="ARBA" id="ARBA00004370"/>
    </source>
</evidence>
<dbReference type="InterPro" id="IPR000184">
    <property type="entry name" value="Bac_surfAg_D15"/>
</dbReference>
<comment type="subcellular location">
    <subcellularLocation>
        <location evidence="1">Membrane</location>
    </subcellularLocation>
</comment>
<dbReference type="Pfam" id="PF17243">
    <property type="entry name" value="POTRA_TamA_1"/>
    <property type="match status" value="1"/>
</dbReference>
<evidence type="ECO:0000259" key="4">
    <source>
        <dbReference type="Pfam" id="PF17243"/>
    </source>
</evidence>
<feature type="domain" description="Bacterial surface antigen (D15)" evidence="3">
    <location>
        <begin position="270"/>
        <end position="577"/>
    </location>
</feature>
<dbReference type="Proteomes" id="UP001497533">
    <property type="component" value="Chromosome"/>
</dbReference>
<keyword evidence="2" id="KW-0472">Membrane</keyword>
<evidence type="ECO:0000313" key="5">
    <source>
        <dbReference type="EMBL" id="CAL1329340.1"/>
    </source>
</evidence>
<accession>A0ABM9NPC6</accession>
<organism evidence="5 6">
    <name type="scientific">Candidatus Providencia siddallii</name>
    <dbReference type="NCBI Taxonomy" id="1715285"/>
    <lineage>
        <taxon>Bacteria</taxon>
        <taxon>Pseudomonadati</taxon>
        <taxon>Pseudomonadota</taxon>
        <taxon>Gammaproteobacteria</taxon>
        <taxon>Enterobacterales</taxon>
        <taxon>Morganellaceae</taxon>
        <taxon>Providencia</taxon>
    </lineage>
</organism>
<dbReference type="EMBL" id="OZ034688">
    <property type="protein sequence ID" value="CAL1329340.1"/>
    <property type="molecule type" value="Genomic_DNA"/>
</dbReference>
<dbReference type="Gene3D" id="2.40.160.50">
    <property type="entry name" value="membrane protein fhac: a member of the omp85/tpsb transporter family"/>
    <property type="match status" value="1"/>
</dbReference>
<dbReference type="Pfam" id="PF01103">
    <property type="entry name" value="Omp85"/>
    <property type="match status" value="1"/>
</dbReference>
<sequence length="580" mass="67567">MSKYFLICIFYFIIGVYTVYSKNFIINVEGLEKKLYDNVKDELNSITKDEIIINNYFYSRLEKIIKDGLKPLGYYDSKIKFNYLKNNYPVISILTIKVILGKPILLKQVNIKLEGEVKNDFDFKKIIAKYVPKIGEIQNDGDYDFLKNKFSKLAISKGYFDAVMKKSQLYISLNNHSSYWNFNFDSGKRYKFGKISYKSSQIHKDYLNNITTFKYKDYYSSEKIAEFHNRLLETNWFSFVNVIPVISNIKKFNSYDIPIEVVVTPKSKNFIELGVGYSTDVGPRFKVTWNKPWINSYGQNLTSSISIAKHEQLLDTFLKIPLKVNPLEQFYIIQTGLKRINLNNMQSDTVTFNISRNLNFSNGWHYSLYTRWMLSNFIQANISNKTMLIYLGSNISRIRQHGGVMPIWGDSQSYSIDYSNNIWKSDVDFFVLQTKHVLIRTPIYRHRFVICSNLGLILTNNFEKIPLDLRFFAEGDWKIRGYDYQKNSLEDNYGKLTGASKLLFVSAEYQYNFINSWWGAVFIDIGEAVNNIEINKFKIGTGIGIRLVSPVGPIKFDFAKSINNLINDKIQFYVSLGAEL</sequence>
<evidence type="ECO:0000256" key="2">
    <source>
        <dbReference type="ARBA" id="ARBA00023136"/>
    </source>
</evidence>
<dbReference type="Gene3D" id="3.10.20.310">
    <property type="entry name" value="membrane protein fhac"/>
    <property type="match status" value="3"/>
</dbReference>
<keyword evidence="6" id="KW-1185">Reference proteome</keyword>
<reference evidence="5" key="1">
    <citation type="submission" date="2024-04" db="EMBL/GenBank/DDBJ databases">
        <authorList>
            <person name="Manzano-Marin A."/>
            <person name="Manzano-Marin A."/>
            <person name="Alejandro Manzano Marin A."/>
        </authorList>
    </citation>
    <scope>NUCLEOTIDE SEQUENCE [LARGE SCALE GENOMIC DNA]</scope>
    <source>
        <strain evidence="5">TABTEA</strain>
    </source>
</reference>
<protein>
    <submittedName>
        <fullName evidence="5">Translocation and assembly module subunit TamA</fullName>
    </submittedName>
</protein>
<proteinExistence type="predicted"/>
<name>A0ABM9NPC6_9GAMM</name>
<gene>
    <name evidence="5" type="primary">tamA</name>
    <name evidence="5" type="ORF">PRHACTZTBTEA_421</name>
</gene>